<dbReference type="PROSITE" id="PS51257">
    <property type="entry name" value="PROKAR_LIPOPROTEIN"/>
    <property type="match status" value="1"/>
</dbReference>
<reference evidence="5" key="1">
    <citation type="journal article" date="2013" name="PLoS Genet.">
        <title>The genome of Spraguea lophii and the basis of host-microsporidian interactions.</title>
        <authorList>
            <person name="Campbell S.E."/>
            <person name="Williams T.A."/>
            <person name="Yousuf A."/>
            <person name="Soanes D.M."/>
            <person name="Paszkiewicz K.H."/>
            <person name="Williams B.A.P."/>
        </authorList>
    </citation>
    <scope>NUCLEOTIDE SEQUENCE [LARGE SCALE GENOMIC DNA]</scope>
    <source>
        <strain evidence="5">42_110</strain>
    </source>
</reference>
<feature type="coiled-coil region" evidence="1">
    <location>
        <begin position="338"/>
        <end position="365"/>
    </location>
</feature>
<name>S7XW41_SPRLO</name>
<comment type="caution">
    <text evidence="4">The sequence shown here is derived from an EMBL/GenBank/DDBJ whole genome shotgun (WGS) entry which is preliminary data.</text>
</comment>
<dbReference type="STRING" id="1358809.S7XW41"/>
<dbReference type="AlphaFoldDB" id="S7XW41"/>
<sequence>MIVKIFICMLLLSIYSCKHVHTHKRDKVINFDELESGKPFLEENKRELRHQLKNITHPFRRRRFGHSAHKKHKDHGYIKKRHANKNKHRKKDDDRDTEFADRVLRSIGDVDSVPHHREHHEHEHDSVPHHREHHEHEHDSVEHERMILDRMAKEEAEKKDAERKRNLEEIGRVTGAQVALEPLQDVKDKNMAKHIADQEALAAILGQPTTGDPTLKKVSHDSLHPMTSLEDEIREAFAQGFTREDIMKALGNTGLEMNEVAEAISNVIGKTPPSPSSHTETVEAVGSRTADEVDTMLKMQGVPGPTRKAVAAEAGGVAAQDANKKLTDKKIGQAHQMIEESMIMNKNMQNNLRENEARNEANAQKFRALRQGLPMETAEKLAKQAYDESMSITSNYNPGPDPYVVKDAAEQAANAVESYHQTAGSNPIEAKVAAEETAASIINSAPTPQYEQHAMNASFSHANSPSDEMVEKRAAAHGFVPREKLEAERTANQILHEEAAAIIGHLNRENQDQAEENAMLKEGIRRLPGAFTRNKPQNRGFEDAEAIENAKAIMNLPPELQEQALGNIKSIPPEATSIEVEHGVMNLPLKSPDDTVPKNEEEAKEMGKMDKLNERLDGTITENKLETNLNTIASKGGVMNIPKSAEGMEVDEGKVFFKKEAVEKMRREGKDISHFTQVINKGENQDVPNGATYYEASITKGHFALPSTANPNASSVIQTEAGEIDISNGGKVFIKKGRVKKKPTSEFQKYERPSINEDMEAVVVATPEEKKALEETMHAAETLGKGTTIIRESLDGGHNVIYKRPLGPPVTIPLEEMLESIKTGKEGPLQKQLTEEGLEVFQAARGKSKRMTRETHESLNILDKSTPTGKTREEDIIKRVLNNTGRSETITVVNGFTNKPGRMKRQIVEEIGMVGEEKRYRRPDGVTITETGGVY</sequence>
<dbReference type="VEuPathDB" id="MicrosporidiaDB:SLOPH_1465"/>
<gene>
    <name evidence="4" type="ORF">SLOPH_1465</name>
</gene>
<feature type="compositionally biased region" description="Basic and acidic residues" evidence="2">
    <location>
        <begin position="112"/>
        <end position="143"/>
    </location>
</feature>
<keyword evidence="3" id="KW-0732">Signal</keyword>
<accession>S7XW41</accession>
<feature type="compositionally biased region" description="Basic residues" evidence="2">
    <location>
        <begin position="63"/>
        <end position="90"/>
    </location>
</feature>
<dbReference type="InParanoid" id="S7XW41"/>
<evidence type="ECO:0000313" key="4">
    <source>
        <dbReference type="EMBL" id="EPR80093.1"/>
    </source>
</evidence>
<dbReference type="EMBL" id="ATCN01000013">
    <property type="protein sequence ID" value="EPR80093.1"/>
    <property type="molecule type" value="Genomic_DNA"/>
</dbReference>
<proteinExistence type="predicted"/>
<evidence type="ECO:0000256" key="1">
    <source>
        <dbReference type="SAM" id="Coils"/>
    </source>
</evidence>
<dbReference type="OrthoDB" id="2190813at2759"/>
<protein>
    <submittedName>
        <fullName evidence="4">Polar tube protein 3</fullName>
    </submittedName>
</protein>
<feature type="region of interest" description="Disordered" evidence="2">
    <location>
        <begin position="63"/>
        <end position="98"/>
    </location>
</feature>
<dbReference type="Proteomes" id="UP000014978">
    <property type="component" value="Unassembled WGS sequence"/>
</dbReference>
<dbReference type="HOGENOM" id="CLU_313339_0_0_1"/>
<keyword evidence="1" id="KW-0175">Coiled coil</keyword>
<evidence type="ECO:0000256" key="3">
    <source>
        <dbReference type="SAM" id="SignalP"/>
    </source>
</evidence>
<feature type="signal peptide" evidence="3">
    <location>
        <begin position="1"/>
        <end position="22"/>
    </location>
</feature>
<feature type="chain" id="PRO_5004559535" evidence="3">
    <location>
        <begin position="23"/>
        <end position="935"/>
    </location>
</feature>
<evidence type="ECO:0000313" key="5">
    <source>
        <dbReference type="Proteomes" id="UP000014978"/>
    </source>
</evidence>
<evidence type="ECO:0000256" key="2">
    <source>
        <dbReference type="SAM" id="MobiDB-lite"/>
    </source>
</evidence>
<organism evidence="4 5">
    <name type="scientific">Spraguea lophii (strain 42_110)</name>
    <name type="common">Microsporidian parasite</name>
    <dbReference type="NCBI Taxonomy" id="1358809"/>
    <lineage>
        <taxon>Eukaryota</taxon>
        <taxon>Fungi</taxon>
        <taxon>Fungi incertae sedis</taxon>
        <taxon>Microsporidia</taxon>
        <taxon>Spragueidae</taxon>
        <taxon>Spraguea</taxon>
    </lineage>
</organism>
<keyword evidence="5" id="KW-1185">Reference proteome</keyword>
<feature type="region of interest" description="Disordered" evidence="2">
    <location>
        <begin position="111"/>
        <end position="143"/>
    </location>
</feature>